<dbReference type="EMBL" id="HE978318">
    <property type="protein sequence ID" value="CCK70460.1"/>
    <property type="molecule type" value="Genomic_DNA"/>
</dbReference>
<keyword evidence="2" id="KW-1185">Reference proteome</keyword>
<dbReference type="AlphaFoldDB" id="J7R6K5"/>
<organism evidence="1 2">
    <name type="scientific">Huiozyma naganishii (strain ATCC MYA-139 / BCRC 22969 / CBS 8797 / KCTC 17520 / NBRC 10181 / NCYC 3082 / Yp74L-3)</name>
    <name type="common">Yeast</name>
    <name type="synonym">Kazachstania naganishii</name>
    <dbReference type="NCBI Taxonomy" id="1071383"/>
    <lineage>
        <taxon>Eukaryota</taxon>
        <taxon>Fungi</taxon>
        <taxon>Dikarya</taxon>
        <taxon>Ascomycota</taxon>
        <taxon>Saccharomycotina</taxon>
        <taxon>Saccharomycetes</taxon>
        <taxon>Saccharomycetales</taxon>
        <taxon>Saccharomycetaceae</taxon>
        <taxon>Huiozyma</taxon>
    </lineage>
</organism>
<proteinExistence type="predicted"/>
<dbReference type="RefSeq" id="XP_022464706.1">
    <property type="nucleotide sequence ID" value="XM_022608184.1"/>
</dbReference>
<gene>
    <name evidence="1" type="primary">KNAG0E01980</name>
    <name evidence="1" type="ordered locus">KNAG_0E01980</name>
</gene>
<reference evidence="2" key="2">
    <citation type="submission" date="2012-08" db="EMBL/GenBank/DDBJ databases">
        <title>Genome sequence of Kazachstania naganishii.</title>
        <authorList>
            <person name="Gordon J.L."/>
            <person name="Armisen D."/>
            <person name="Proux-Wera E."/>
            <person name="OhEigeartaigh S.S."/>
            <person name="Byrne K.P."/>
            <person name="Wolfe K.H."/>
        </authorList>
    </citation>
    <scope>NUCLEOTIDE SEQUENCE [LARGE SCALE GENOMIC DNA]</scope>
    <source>
        <strain evidence="2">ATCC MYA-139 / BCRC 22969 / CBS 8797 / CCRC 22969 / KCTC 17520 / NBRC 10181 / NCYC 3082</strain>
    </source>
</reference>
<dbReference type="KEGG" id="kng:KNAG_0E01980"/>
<evidence type="ECO:0000313" key="1">
    <source>
        <dbReference type="EMBL" id="CCK70460.1"/>
    </source>
</evidence>
<protein>
    <submittedName>
        <fullName evidence="1">Uncharacterized protein</fullName>
    </submittedName>
</protein>
<dbReference type="GeneID" id="34526160"/>
<dbReference type="HOGENOM" id="CLU_1185169_0_0_1"/>
<accession>J7R6K5</accession>
<name>J7R6K5_HUIN7</name>
<evidence type="ECO:0000313" key="2">
    <source>
        <dbReference type="Proteomes" id="UP000006310"/>
    </source>
</evidence>
<sequence length="234" mass="26791">MPIVARCRQEQTQVKEFKKMSSKRFKRAIDPSLDYCKIRVRSAPNENFLPLQSIFEDIDIIQPGDVTVINACTSVTHGGVTNLHAIEEVEENGSHVEMTPIIGPARTKFSTEQENLVGLKEETGYAVDYLAVPREQTTWKELNIRLISKFFDILDILESNLHRGFWWLIPPTNIWLYRMAAILMYVTEQCAMIPPMCLSFKKTNLFFFQIVCSSDLQLFFDVLAMLSGISARSC</sequence>
<reference evidence="1 2" key="1">
    <citation type="journal article" date="2011" name="Proc. Natl. Acad. Sci. U.S.A.">
        <title>Evolutionary erosion of yeast sex chromosomes by mating-type switching accidents.</title>
        <authorList>
            <person name="Gordon J.L."/>
            <person name="Armisen D."/>
            <person name="Proux-Wera E."/>
            <person name="Oheigeartaigh S.S."/>
            <person name="Byrne K.P."/>
            <person name="Wolfe K.H."/>
        </authorList>
    </citation>
    <scope>NUCLEOTIDE SEQUENCE [LARGE SCALE GENOMIC DNA]</scope>
    <source>
        <strain evidence="2">ATCC MYA-139 / BCRC 22969 / CBS 8797 / CCRC 22969 / KCTC 17520 / NBRC 10181 / NCYC 3082</strain>
    </source>
</reference>
<dbReference type="Proteomes" id="UP000006310">
    <property type="component" value="Chromosome 5"/>
</dbReference>